<dbReference type="PaxDb" id="8355-A0A1L8EWU9"/>
<feature type="compositionally biased region" description="Polar residues" evidence="6">
    <location>
        <begin position="349"/>
        <end position="370"/>
    </location>
</feature>
<dbReference type="CDD" id="cd17720">
    <property type="entry name" value="BRCT_Bard1_rpt2"/>
    <property type="match status" value="1"/>
</dbReference>
<dbReference type="SMART" id="SM00292">
    <property type="entry name" value="BRCT"/>
    <property type="match status" value="2"/>
</dbReference>
<evidence type="ECO:0000256" key="1">
    <source>
        <dbReference type="ARBA" id="ARBA00022723"/>
    </source>
</evidence>
<dbReference type="Xenbase" id="XB-GENE-492039">
    <property type="gene designation" value="bard1.L"/>
</dbReference>
<dbReference type="GeneID" id="398242"/>
<dbReference type="AlphaFoldDB" id="A0A1L8EWU9"/>
<reference evidence="9" key="1">
    <citation type="submission" date="2025-08" db="UniProtKB">
        <authorList>
            <consortium name="RefSeq"/>
        </authorList>
    </citation>
    <scope>IDENTIFICATION</scope>
    <source>
        <strain evidence="9">J_2021</strain>
        <tissue evidence="9">Erythrocytes</tissue>
    </source>
</reference>
<dbReference type="Pfam" id="PF12796">
    <property type="entry name" value="Ank_2"/>
    <property type="match status" value="1"/>
</dbReference>
<dbReference type="SMART" id="SM00184">
    <property type="entry name" value="RING"/>
    <property type="match status" value="1"/>
</dbReference>
<keyword evidence="7" id="KW-0472">Membrane</keyword>
<evidence type="ECO:0000256" key="2">
    <source>
        <dbReference type="ARBA" id="ARBA00022737"/>
    </source>
</evidence>
<dbReference type="PANTHER" id="PTHR24171:SF8">
    <property type="entry name" value="BRCA1-ASSOCIATED RING DOMAIN PROTEIN 1"/>
    <property type="match status" value="1"/>
</dbReference>
<dbReference type="STRING" id="8355.A0A1L8EWU9"/>
<feature type="transmembrane region" description="Helical" evidence="7">
    <location>
        <begin position="12"/>
        <end position="32"/>
    </location>
</feature>
<dbReference type="Bgee" id="398242">
    <property type="expression patterns" value="Expressed in gastrula and 12 other cell types or tissues"/>
</dbReference>
<evidence type="ECO:0000256" key="6">
    <source>
        <dbReference type="SAM" id="MobiDB-lite"/>
    </source>
</evidence>
<dbReference type="CDD" id="cd17734">
    <property type="entry name" value="BRCT_Bard1_rpt1"/>
    <property type="match status" value="1"/>
</dbReference>
<dbReference type="PROSITE" id="PS50297">
    <property type="entry name" value="ANK_REP_REGION"/>
    <property type="match status" value="3"/>
</dbReference>
<dbReference type="GO" id="GO:0004842">
    <property type="term" value="F:ubiquitin-protein transferase activity"/>
    <property type="evidence" value="ECO:0007669"/>
    <property type="project" value="TreeGrafter"/>
</dbReference>
<dbReference type="PROSITE" id="PS00518">
    <property type="entry name" value="ZF_RING_1"/>
    <property type="match status" value="1"/>
</dbReference>
<dbReference type="SMART" id="SM00248">
    <property type="entry name" value="ANK"/>
    <property type="match status" value="3"/>
</dbReference>
<dbReference type="RefSeq" id="XP_018089646.1">
    <property type="nucleotide sequence ID" value="XM_018234157.2"/>
</dbReference>
<dbReference type="InterPro" id="IPR001841">
    <property type="entry name" value="Znf_RING"/>
</dbReference>
<evidence type="ECO:0000256" key="5">
    <source>
        <dbReference type="ARBA" id="ARBA00023043"/>
    </source>
</evidence>
<keyword evidence="3" id="KW-0863">Zinc-finger</keyword>
<dbReference type="GO" id="GO:0031436">
    <property type="term" value="C:BRCA1-BARD1 complex"/>
    <property type="evidence" value="ECO:0000318"/>
    <property type="project" value="GO_Central"/>
</dbReference>
<keyword evidence="2" id="KW-0677">Repeat</keyword>
<dbReference type="OrthoDB" id="2384350at2759"/>
<name>A0A1L8EWU9_XENLA</name>
<dbReference type="CDD" id="cd16496">
    <property type="entry name" value="RING-HC_BARD1"/>
    <property type="match status" value="1"/>
</dbReference>
<dbReference type="InterPro" id="IPR001357">
    <property type="entry name" value="BRCT_dom"/>
</dbReference>
<feature type="compositionally biased region" description="Basic and acidic residues" evidence="6">
    <location>
        <begin position="428"/>
        <end position="450"/>
    </location>
</feature>
<dbReference type="SUPFAM" id="SSF52113">
    <property type="entry name" value="BRCT domain"/>
    <property type="match status" value="2"/>
</dbReference>
<dbReference type="InterPro" id="IPR036770">
    <property type="entry name" value="Ankyrin_rpt-contain_sf"/>
</dbReference>
<feature type="compositionally biased region" description="Polar residues" evidence="6">
    <location>
        <begin position="460"/>
        <end position="479"/>
    </location>
</feature>
<sequence length="839" mass="94961">MYILALRPPLHFRTIATPAPFVFVIATCVYWFPRFSAIFKFLSRPEFRKDSRLSGDLFGTSNQREWAPLIMLLRVRSGNRPSETAVREELPMMDEPGWERTRDALREMERKLCCSKCMFILKDPVCLGGCEHVFCWTCVNENLGNECPLCNTPAWVRDVQVNRQLDNMIQLCAKLRNLLSMGKTDENKMDLCQDTLLRLNPAQEKQKKKQIKMWFSPRSRKVRYVVEKKEKSQQISSKTLPQMTSYEFVSDSPDGEPAQKKPDPKPRRRMKKKLKDINAEWGVDTENEIDEVSNPRKEHKSGKSVSFCSSAVIQHSPEVLVVESSLKNDTPEEISPNWNKCGLDEPMEMQSTSMKEVNCPSPSEQSTTFKTQDKEKKITTVKRKKHSSPIASSKRPRRRSSDTSKPLNDSDIKANSPEKACKTVSPHKPSENSAKDVRIESTQAAKRDTKMCSTPLPCAKQNNSAKLGQKSTAMPISPNNLTNVKRNYKGETMLHLASIKGDIQGVEDLLNSGANPNVKDNAGWTPLHEACNLGHTMVVQLLLQHHALMNTTGYQNDTPLHDAVKNGHIAIVKLLLSHGASRDAVNIFGLQPVDYAETEEMKSVLLETQTERDRLLLHPCLALSSHQRKEEAVVLIASGLLATQRADLTKLAKMLKASICAEYDSTVTHVIVSDEPVLRTMKCMMGILAGCWTLQFSWVKACLQSCNREPEESYEIPHGPHRARLNGQQMLPQLLDGCHFYFLGCFTEHRKEDLIELVKAAGGQILIRQPKPDSDVTQTINTVAYHAEADSDQRFCTQYIVFDRASKYRPERVRQGKVWFAPSSWIIECITSFQLLPVH</sequence>
<evidence type="ECO:0000256" key="4">
    <source>
        <dbReference type="ARBA" id="ARBA00022833"/>
    </source>
</evidence>
<evidence type="ECO:0000313" key="8">
    <source>
        <dbReference type="Proteomes" id="UP000186698"/>
    </source>
</evidence>
<accession>A0A1L8EWU9</accession>
<dbReference type="Proteomes" id="UP000186698">
    <property type="component" value="Chromosome 9_10L"/>
</dbReference>
<keyword evidence="1" id="KW-0479">Metal-binding</keyword>
<dbReference type="GO" id="GO:0085020">
    <property type="term" value="P:protein K6-linked ubiquitination"/>
    <property type="evidence" value="ECO:0000318"/>
    <property type="project" value="GO_Central"/>
</dbReference>
<dbReference type="FunFam" id="3.40.50.10190:FF:000019">
    <property type="entry name" value="BRCA1 associated RING domain 1"/>
    <property type="match status" value="1"/>
</dbReference>
<evidence type="ECO:0000313" key="9">
    <source>
        <dbReference type="RefSeq" id="XP_018089646.1"/>
    </source>
</evidence>
<dbReference type="GO" id="GO:0008270">
    <property type="term" value="F:zinc ion binding"/>
    <property type="evidence" value="ECO:0007669"/>
    <property type="project" value="UniProtKB-KW"/>
</dbReference>
<dbReference type="PRINTS" id="PR01415">
    <property type="entry name" value="ANKYRIN"/>
</dbReference>
<dbReference type="InterPro" id="IPR039503">
    <property type="entry name" value="BARD1_Znf-RING"/>
</dbReference>
<evidence type="ECO:0000256" key="7">
    <source>
        <dbReference type="SAM" id="Phobius"/>
    </source>
</evidence>
<dbReference type="InterPro" id="IPR013083">
    <property type="entry name" value="Znf_RING/FYVE/PHD"/>
</dbReference>
<dbReference type="OMA" id="LGQCEHV"/>
<dbReference type="GO" id="GO:0070531">
    <property type="term" value="C:BRCA1-A complex"/>
    <property type="evidence" value="ECO:0000318"/>
    <property type="project" value="GO_Central"/>
</dbReference>
<keyword evidence="4" id="KW-0862">Zinc</keyword>
<dbReference type="SUPFAM" id="SSF57850">
    <property type="entry name" value="RING/U-box"/>
    <property type="match status" value="1"/>
</dbReference>
<dbReference type="InterPro" id="IPR017907">
    <property type="entry name" value="Znf_RING_CS"/>
</dbReference>
<dbReference type="PROSITE" id="PS50088">
    <property type="entry name" value="ANK_REPEAT"/>
    <property type="match status" value="3"/>
</dbReference>
<dbReference type="InterPro" id="IPR036420">
    <property type="entry name" value="BRCT_dom_sf"/>
</dbReference>
<keyword evidence="8" id="KW-1185">Reference proteome</keyword>
<gene>
    <name evidence="9 10" type="primary">bard1.L</name>
    <name evidence="9" type="synonym">bard1</name>
</gene>
<dbReference type="Pfam" id="PF00533">
    <property type="entry name" value="BRCT"/>
    <property type="match status" value="1"/>
</dbReference>
<dbReference type="PANTHER" id="PTHR24171">
    <property type="entry name" value="ANKYRIN REPEAT DOMAIN-CONTAINING PROTEIN 39-RELATED"/>
    <property type="match status" value="1"/>
</dbReference>
<dbReference type="AGR" id="Xenbase:XB-GENE-492039"/>
<dbReference type="Pfam" id="PF14835">
    <property type="entry name" value="zf-RING_6"/>
    <property type="match status" value="1"/>
</dbReference>
<keyword evidence="7" id="KW-1133">Transmembrane helix</keyword>
<organism evidence="8 9">
    <name type="scientific">Xenopus laevis</name>
    <name type="common">African clawed frog</name>
    <dbReference type="NCBI Taxonomy" id="8355"/>
    <lineage>
        <taxon>Eukaryota</taxon>
        <taxon>Metazoa</taxon>
        <taxon>Chordata</taxon>
        <taxon>Craniata</taxon>
        <taxon>Vertebrata</taxon>
        <taxon>Euteleostomi</taxon>
        <taxon>Amphibia</taxon>
        <taxon>Batrachia</taxon>
        <taxon>Anura</taxon>
        <taxon>Pipoidea</taxon>
        <taxon>Pipidae</taxon>
        <taxon>Xenopodinae</taxon>
        <taxon>Xenopus</taxon>
        <taxon>Xenopus</taxon>
    </lineage>
</organism>
<dbReference type="Gene3D" id="3.30.40.10">
    <property type="entry name" value="Zinc/RING finger domain, C3HC4 (zinc finger)"/>
    <property type="match status" value="1"/>
</dbReference>
<keyword evidence="5" id="KW-0040">ANK repeat</keyword>
<dbReference type="Gene3D" id="1.25.40.20">
    <property type="entry name" value="Ankyrin repeat-containing domain"/>
    <property type="match status" value="1"/>
</dbReference>
<feature type="region of interest" description="Disordered" evidence="6">
    <location>
        <begin position="327"/>
        <end position="479"/>
    </location>
</feature>
<keyword evidence="7" id="KW-0812">Transmembrane</keyword>
<protein>
    <submittedName>
        <fullName evidence="9">BRCA1 associated RING domain 1 L homeolog isoform X1</fullName>
    </submittedName>
</protein>
<dbReference type="SUPFAM" id="SSF48403">
    <property type="entry name" value="Ankyrin repeat"/>
    <property type="match status" value="1"/>
</dbReference>
<proteinExistence type="predicted"/>
<dbReference type="Gene3D" id="3.40.50.10190">
    <property type="entry name" value="BRCT domain"/>
    <property type="match status" value="2"/>
</dbReference>
<evidence type="ECO:0000256" key="3">
    <source>
        <dbReference type="ARBA" id="ARBA00022771"/>
    </source>
</evidence>
<feature type="region of interest" description="Disordered" evidence="6">
    <location>
        <begin position="233"/>
        <end position="276"/>
    </location>
</feature>
<dbReference type="PROSITE" id="PS50089">
    <property type="entry name" value="ZF_RING_2"/>
    <property type="match status" value="1"/>
</dbReference>
<dbReference type="PROSITE" id="PS50172">
    <property type="entry name" value="BRCT"/>
    <property type="match status" value="2"/>
</dbReference>
<dbReference type="InterPro" id="IPR002110">
    <property type="entry name" value="Ankyrin_rpt"/>
</dbReference>
<evidence type="ECO:0000313" key="10">
    <source>
        <dbReference type="Xenbase" id="XB-GENE-492039"/>
    </source>
</evidence>
<dbReference type="CTD" id="398242"/>